<sequence>MILLQDLMEAFRFCSSHLSSEHYIHGEFTPFLETRSNMVKNKSMNDLKWGLTFKWRANRWYIIRFFV</sequence>
<name>A0A0K2T4J8_LEPSM</name>
<dbReference type="AlphaFoldDB" id="A0A0K2T4J8"/>
<accession>A0A0K2T4J8</accession>
<proteinExistence type="predicted"/>
<evidence type="ECO:0000313" key="1">
    <source>
        <dbReference type="EMBL" id="CDW20341.1"/>
    </source>
</evidence>
<organism evidence="1">
    <name type="scientific">Lepeophtheirus salmonis</name>
    <name type="common">Salmon louse</name>
    <name type="synonym">Caligus salmonis</name>
    <dbReference type="NCBI Taxonomy" id="72036"/>
    <lineage>
        <taxon>Eukaryota</taxon>
        <taxon>Metazoa</taxon>
        <taxon>Ecdysozoa</taxon>
        <taxon>Arthropoda</taxon>
        <taxon>Crustacea</taxon>
        <taxon>Multicrustacea</taxon>
        <taxon>Hexanauplia</taxon>
        <taxon>Copepoda</taxon>
        <taxon>Siphonostomatoida</taxon>
        <taxon>Caligidae</taxon>
        <taxon>Lepeophtheirus</taxon>
    </lineage>
</organism>
<reference evidence="1" key="1">
    <citation type="submission" date="2014-05" db="EMBL/GenBank/DDBJ databases">
        <authorList>
            <person name="Chronopoulou M."/>
        </authorList>
    </citation>
    <scope>NUCLEOTIDE SEQUENCE</scope>
    <source>
        <tissue evidence="1">Whole organism</tissue>
    </source>
</reference>
<protein>
    <submittedName>
        <fullName evidence="1">Uncharacterized protein</fullName>
    </submittedName>
</protein>
<dbReference type="EMBL" id="HACA01002980">
    <property type="protein sequence ID" value="CDW20341.1"/>
    <property type="molecule type" value="Transcribed_RNA"/>
</dbReference>